<dbReference type="EMBL" id="FMAH01000015">
    <property type="protein sequence ID" value="SCB28807.1"/>
    <property type="molecule type" value="Genomic_DNA"/>
</dbReference>
<sequence length="61" mass="6905">MIGKTRNNEEHIRDSIASLPEMEDLAGELPYKISPYRRRVLDSPSQQRPISGRPPSEDNVG</sequence>
<name>A0A1C3VMH1_9HYPH</name>
<evidence type="ECO:0000313" key="2">
    <source>
        <dbReference type="EMBL" id="SCB28807.1"/>
    </source>
</evidence>
<dbReference type="Proteomes" id="UP000199435">
    <property type="component" value="Unassembled WGS sequence"/>
</dbReference>
<proteinExistence type="predicted"/>
<evidence type="ECO:0000256" key="1">
    <source>
        <dbReference type="SAM" id="MobiDB-lite"/>
    </source>
</evidence>
<protein>
    <submittedName>
        <fullName evidence="2">Uncharacterized protein</fullName>
    </submittedName>
</protein>
<keyword evidence="3" id="KW-1185">Reference proteome</keyword>
<reference evidence="3" key="1">
    <citation type="submission" date="2016-08" db="EMBL/GenBank/DDBJ databases">
        <authorList>
            <person name="Varghese N."/>
            <person name="Submissions Spin"/>
        </authorList>
    </citation>
    <scope>NUCLEOTIDE SEQUENCE [LARGE SCALE GENOMIC DNA]</scope>
    <source>
        <strain evidence="3">HAMBI 2971</strain>
    </source>
</reference>
<dbReference type="AlphaFoldDB" id="A0A1C3VMH1"/>
<evidence type="ECO:0000313" key="3">
    <source>
        <dbReference type="Proteomes" id="UP000199435"/>
    </source>
</evidence>
<gene>
    <name evidence="2" type="ORF">GA0061102_101518</name>
</gene>
<organism evidence="2 3">
    <name type="scientific">Rhizobium miluonense</name>
    <dbReference type="NCBI Taxonomy" id="411945"/>
    <lineage>
        <taxon>Bacteria</taxon>
        <taxon>Pseudomonadati</taxon>
        <taxon>Pseudomonadota</taxon>
        <taxon>Alphaproteobacteria</taxon>
        <taxon>Hyphomicrobiales</taxon>
        <taxon>Rhizobiaceae</taxon>
        <taxon>Rhizobium/Agrobacterium group</taxon>
        <taxon>Rhizobium</taxon>
    </lineage>
</organism>
<feature type="region of interest" description="Disordered" evidence="1">
    <location>
        <begin position="36"/>
        <end position="61"/>
    </location>
</feature>
<accession>A0A1C3VMH1</accession>